<organism evidence="3">
    <name type="scientific">Anthurium amnicola</name>
    <dbReference type="NCBI Taxonomy" id="1678845"/>
    <lineage>
        <taxon>Eukaryota</taxon>
        <taxon>Viridiplantae</taxon>
        <taxon>Streptophyta</taxon>
        <taxon>Embryophyta</taxon>
        <taxon>Tracheophyta</taxon>
        <taxon>Spermatophyta</taxon>
        <taxon>Magnoliopsida</taxon>
        <taxon>Liliopsida</taxon>
        <taxon>Araceae</taxon>
        <taxon>Pothoideae</taxon>
        <taxon>Potheae</taxon>
        <taxon>Anthurium</taxon>
    </lineage>
</organism>
<dbReference type="EMBL" id="GDJX01023103">
    <property type="protein sequence ID" value="JAT44833.1"/>
    <property type="molecule type" value="Transcribed_RNA"/>
</dbReference>
<sequence length="472" mass="52397">METARPVHPDLGGFMRTVTKIVRFRRQTKRGTVTGTGTGVGVVAEDGSIAKVKFPELFDDASLPSQPDCVEDDEKKHNLQLQQQLHREAVESLLAKLFASVSAVKAAYAQLQIAQSPYDPDTIQSADQVVVSELKELSQLKHSYFQRQDGRDHPRHPSARDAQLLAELQEQRNLIKAFQITAKKMESDLQHKDTSIILLQQQLSESEKLNRSVEGRLHPDRSLQVPDGLHLSALNPAHLLAVLRYTVKSIRSFAKLMAREMERAGWDLDAAAGSISPDVLCGKPEHRAFAFESYVCGAMFSGFQHHDFDLGAGAVGPSPDRRGFFDEFVEVKSANPSEILGTQNGESPFAGFCRAKYLSLVHPRMEGSFFGGLEQRTLLSSGRGFPGTEFFLGFAEMARRVWLLHRLFFSFPLEAQASVFRVGRGCRFSEVYMESVTEDADECGTDVGFTVVPGFQVGKTIIQCKVYPAMVL</sequence>
<feature type="domain" description="DUF641" evidence="1">
    <location>
        <begin position="87"/>
        <end position="215"/>
    </location>
</feature>
<dbReference type="Pfam" id="PF24994">
    <property type="entry name" value="GIL1_IRKI_C"/>
    <property type="match status" value="1"/>
</dbReference>
<dbReference type="AlphaFoldDB" id="A0A1D1XR23"/>
<dbReference type="InterPro" id="IPR040225">
    <property type="entry name" value="GIL1-like"/>
</dbReference>
<dbReference type="GO" id="GO:0016301">
    <property type="term" value="F:kinase activity"/>
    <property type="evidence" value="ECO:0007669"/>
    <property type="project" value="UniProtKB-KW"/>
</dbReference>
<reference evidence="3" key="1">
    <citation type="submission" date="2015-07" db="EMBL/GenBank/DDBJ databases">
        <title>Transcriptome Assembly of Anthurium amnicola.</title>
        <authorList>
            <person name="Suzuki J."/>
        </authorList>
    </citation>
    <scope>NUCLEOTIDE SEQUENCE</scope>
</reference>
<keyword evidence="3" id="KW-0808">Transferase</keyword>
<keyword evidence="3" id="KW-0418">Kinase</keyword>
<dbReference type="Pfam" id="PF04859">
    <property type="entry name" value="DUF641"/>
    <property type="match status" value="1"/>
</dbReference>
<evidence type="ECO:0000259" key="1">
    <source>
        <dbReference type="Pfam" id="PF04859"/>
    </source>
</evidence>
<dbReference type="GO" id="GO:0009639">
    <property type="term" value="P:response to red or far red light"/>
    <property type="evidence" value="ECO:0007669"/>
    <property type="project" value="InterPro"/>
</dbReference>
<proteinExistence type="predicted"/>
<dbReference type="PANTHER" id="PTHR31161">
    <property type="entry name" value="PROTEIN GRAVITROPIC IN THE LIGHT 1"/>
    <property type="match status" value="1"/>
</dbReference>
<evidence type="ECO:0000313" key="3">
    <source>
        <dbReference type="EMBL" id="JAT44833.1"/>
    </source>
</evidence>
<dbReference type="EMBL" id="GDJX01019637">
    <property type="protein sequence ID" value="JAT48299.1"/>
    <property type="molecule type" value="Transcribed_RNA"/>
</dbReference>
<evidence type="ECO:0000313" key="4">
    <source>
        <dbReference type="EMBL" id="JAT48299.1"/>
    </source>
</evidence>
<dbReference type="GO" id="GO:0009959">
    <property type="term" value="P:negative gravitropism"/>
    <property type="evidence" value="ECO:0007669"/>
    <property type="project" value="InterPro"/>
</dbReference>
<dbReference type="InterPro" id="IPR006943">
    <property type="entry name" value="DUF641_pln"/>
</dbReference>
<accession>A0A1D1XR23</accession>
<feature type="domain" description="GIL1/IRKI C-terminal" evidence="2">
    <location>
        <begin position="419"/>
        <end position="467"/>
    </location>
</feature>
<gene>
    <name evidence="3" type="primary">WNK4_1</name>
    <name evidence="4" type="synonym">WNK4_0</name>
    <name evidence="4" type="ORF">g.98713</name>
    <name evidence="3" type="ORF">g.98719</name>
</gene>
<protein>
    <submittedName>
        <fullName evidence="3">Putative serine/threonine-protein kinase WNK4</fullName>
    </submittedName>
</protein>
<evidence type="ECO:0000259" key="2">
    <source>
        <dbReference type="Pfam" id="PF24994"/>
    </source>
</evidence>
<name>A0A1D1XR23_9ARAE</name>
<dbReference type="InterPro" id="IPR056813">
    <property type="entry name" value="GIL1_IRKI_C"/>
</dbReference>